<dbReference type="Proteomes" id="UP001344447">
    <property type="component" value="Unassembled WGS sequence"/>
</dbReference>
<gene>
    <name evidence="4" type="ORF">RB653_006942</name>
</gene>
<evidence type="ECO:0000313" key="5">
    <source>
        <dbReference type="Proteomes" id="UP001344447"/>
    </source>
</evidence>
<sequence>MYPNKKFPLFFLLLNLLIKFVFSGELYYYDTTTAKNPDFDLDQVPEDTYVYSFNPNIGWGGKGAGLEYPSGNNPTFDESNTYILVHNQTTFDHWTLLEDFEYNSFGQEYYNYVQYFYTDRFFPVDGKGFGDDGLDHNYKWCIRIDLKTEFPDPMIPFQVKVTHSDDLFFFVNGVLQYSLLGVTDISEFTLDYNLFYQPKMPVLTQIFNCNRKYRAGYHHFGLISDYPLDCNHFDQCGECNGDGSSCLCNTNYCYNDEYLCKKRQCIDPITCFDFPFNCTEEYPGDLCISQTCQLYVGCESTAISCDDSNPCTIDSCDSAIGCINDLIPNCIPCDSSQCLTTDLCEPQECDPLLMGICVSKPLNCTHINPCILGECDSSTGQCIYVEIVGCGGSSGSIEDSSQESTTTASTIGSTTSSTVSSTSSTSTTIFFSTTDFLGSTISHVTTGLPTSTSGTTGLPTTTSVSTTSETGGGTTSPTSTTSVTITTTFSSTTTSLGSTISSTTETVSSTGGVSTTSSTLSSTSGVTTSLPHDPCVSRKCGKGERCYNVKERAICVKTNCLSCEDLNCQSQGLKCISFKLDKLPNDLCNDCCEYSATCSN</sequence>
<feature type="signal peptide" evidence="3">
    <location>
        <begin position="1"/>
        <end position="23"/>
    </location>
</feature>
<feature type="region of interest" description="Disordered" evidence="2">
    <location>
        <begin position="447"/>
        <end position="482"/>
    </location>
</feature>
<comment type="caution">
    <text evidence="4">The sequence shown here is derived from an EMBL/GenBank/DDBJ whole genome shotgun (WGS) entry which is preliminary data.</text>
</comment>
<keyword evidence="5" id="KW-1185">Reference proteome</keyword>
<keyword evidence="1 3" id="KW-0732">Signal</keyword>
<dbReference type="EMBL" id="JAVFKY010000005">
    <property type="protein sequence ID" value="KAK5575808.1"/>
    <property type="molecule type" value="Genomic_DNA"/>
</dbReference>
<accession>A0AAN7U2Z5</accession>
<proteinExistence type="predicted"/>
<feature type="region of interest" description="Disordered" evidence="2">
    <location>
        <begin position="401"/>
        <end position="423"/>
    </location>
</feature>
<dbReference type="GO" id="GO:0005576">
    <property type="term" value="C:extracellular region"/>
    <property type="evidence" value="ECO:0007669"/>
    <property type="project" value="TreeGrafter"/>
</dbReference>
<evidence type="ECO:0000256" key="3">
    <source>
        <dbReference type="SAM" id="SignalP"/>
    </source>
</evidence>
<dbReference type="AlphaFoldDB" id="A0AAN7U2Z5"/>
<evidence type="ECO:0008006" key="6">
    <source>
        <dbReference type="Google" id="ProtNLM"/>
    </source>
</evidence>
<feature type="region of interest" description="Disordered" evidence="2">
    <location>
        <begin position="501"/>
        <end position="525"/>
    </location>
</feature>
<protein>
    <recommendedName>
        <fullName evidence="6">PA14 domain-containing protein</fullName>
    </recommendedName>
</protein>
<evidence type="ECO:0000256" key="1">
    <source>
        <dbReference type="ARBA" id="ARBA00022729"/>
    </source>
</evidence>
<dbReference type="InterPro" id="IPR051154">
    <property type="entry name" value="Prespore-cell_inducing_factor"/>
</dbReference>
<dbReference type="InterPro" id="IPR001673">
    <property type="entry name" value="S_mold_repeat"/>
</dbReference>
<organism evidence="4 5">
    <name type="scientific">Dictyostelium firmibasis</name>
    <dbReference type="NCBI Taxonomy" id="79012"/>
    <lineage>
        <taxon>Eukaryota</taxon>
        <taxon>Amoebozoa</taxon>
        <taxon>Evosea</taxon>
        <taxon>Eumycetozoa</taxon>
        <taxon>Dictyostelia</taxon>
        <taxon>Dictyosteliales</taxon>
        <taxon>Dictyosteliaceae</taxon>
        <taxon>Dictyostelium</taxon>
    </lineage>
</organism>
<dbReference type="Pfam" id="PF00526">
    <property type="entry name" value="Dicty_CTDC"/>
    <property type="match status" value="1"/>
</dbReference>
<dbReference type="PANTHER" id="PTHR31137:SF4">
    <property type="entry name" value="PA14 DOMAIN-CONTAINING PROTEIN"/>
    <property type="match status" value="1"/>
</dbReference>
<dbReference type="PANTHER" id="PTHR31137">
    <property type="entry name" value="PROTEIN PSIB-RELATED-RELATED"/>
    <property type="match status" value="1"/>
</dbReference>
<evidence type="ECO:0000256" key="2">
    <source>
        <dbReference type="SAM" id="MobiDB-lite"/>
    </source>
</evidence>
<evidence type="ECO:0000313" key="4">
    <source>
        <dbReference type="EMBL" id="KAK5575808.1"/>
    </source>
</evidence>
<name>A0AAN7U2Z5_9MYCE</name>
<reference evidence="4 5" key="1">
    <citation type="submission" date="2023-11" db="EMBL/GenBank/DDBJ databases">
        <title>Dfirmibasis_genome.</title>
        <authorList>
            <person name="Edelbroek B."/>
            <person name="Kjellin J."/>
            <person name="Jerlstrom-Hultqvist J."/>
            <person name="Soderbom F."/>
        </authorList>
    </citation>
    <scope>NUCLEOTIDE SEQUENCE [LARGE SCALE GENOMIC DNA]</scope>
    <source>
        <strain evidence="4 5">TNS-C-14</strain>
    </source>
</reference>
<feature type="chain" id="PRO_5042825330" description="PA14 domain-containing protein" evidence="3">
    <location>
        <begin position="24"/>
        <end position="600"/>
    </location>
</feature>